<feature type="transmembrane region" description="Helical" evidence="6">
    <location>
        <begin position="155"/>
        <end position="173"/>
    </location>
</feature>
<dbReference type="GO" id="GO:0005886">
    <property type="term" value="C:plasma membrane"/>
    <property type="evidence" value="ECO:0007669"/>
    <property type="project" value="UniProtKB-SubCell"/>
</dbReference>
<keyword evidence="8" id="KW-1185">Reference proteome</keyword>
<dbReference type="RefSeq" id="WP_110499363.1">
    <property type="nucleotide sequence ID" value="NZ_QJVD01000002.1"/>
</dbReference>
<feature type="transmembrane region" description="Helical" evidence="6">
    <location>
        <begin position="81"/>
        <end position="103"/>
    </location>
</feature>
<comment type="caution">
    <text evidence="7">The sequence shown here is derived from an EMBL/GenBank/DDBJ whole genome shotgun (WGS) entry which is preliminary data.</text>
</comment>
<keyword evidence="2" id="KW-1003">Cell membrane</keyword>
<dbReference type="InterPro" id="IPR019108">
    <property type="entry name" value="Caa3_assmbl_CtaG-rel"/>
</dbReference>
<dbReference type="OrthoDB" id="5241646at2"/>
<evidence type="ECO:0000256" key="4">
    <source>
        <dbReference type="ARBA" id="ARBA00022989"/>
    </source>
</evidence>
<feature type="transmembrane region" description="Helical" evidence="6">
    <location>
        <begin position="185"/>
        <end position="207"/>
    </location>
</feature>
<keyword evidence="5 6" id="KW-0472">Membrane</keyword>
<reference evidence="7 8" key="1">
    <citation type="submission" date="2018-05" db="EMBL/GenBank/DDBJ databases">
        <title>Genetic diversity of glacier-inhabiting Cryobacterium bacteria in China and description of Cryobacterium mengkeensis sp. nov. and Arthrobacter glacialis sp. nov.</title>
        <authorList>
            <person name="Liu Q."/>
            <person name="Xin Y.-H."/>
        </authorList>
    </citation>
    <scope>NUCLEOTIDE SEQUENCE [LARGE SCALE GENOMIC DNA]</scope>
    <source>
        <strain evidence="7 8">LI2</strain>
    </source>
</reference>
<evidence type="ECO:0000256" key="2">
    <source>
        <dbReference type="ARBA" id="ARBA00022475"/>
    </source>
</evidence>
<protein>
    <submittedName>
        <fullName evidence="7">Cytochrome c oxidase assembly protein</fullName>
    </submittedName>
</protein>
<feature type="transmembrane region" description="Helical" evidence="6">
    <location>
        <begin position="15"/>
        <end position="36"/>
    </location>
</feature>
<proteinExistence type="predicted"/>
<evidence type="ECO:0000313" key="7">
    <source>
        <dbReference type="EMBL" id="PYI69221.1"/>
    </source>
</evidence>
<feature type="transmembrane region" description="Helical" evidence="6">
    <location>
        <begin position="242"/>
        <end position="262"/>
    </location>
</feature>
<name>A0A2V5LC56_9MICC</name>
<dbReference type="Pfam" id="PF09678">
    <property type="entry name" value="Caa3_CtaG"/>
    <property type="match status" value="1"/>
</dbReference>
<evidence type="ECO:0000256" key="3">
    <source>
        <dbReference type="ARBA" id="ARBA00022692"/>
    </source>
</evidence>
<dbReference type="EMBL" id="QJVD01000002">
    <property type="protein sequence ID" value="PYI69221.1"/>
    <property type="molecule type" value="Genomic_DNA"/>
</dbReference>
<feature type="transmembrane region" description="Helical" evidence="6">
    <location>
        <begin position="48"/>
        <end position="69"/>
    </location>
</feature>
<evidence type="ECO:0000256" key="5">
    <source>
        <dbReference type="ARBA" id="ARBA00023136"/>
    </source>
</evidence>
<feature type="transmembrane region" description="Helical" evidence="6">
    <location>
        <begin position="124"/>
        <end position="143"/>
    </location>
</feature>
<sequence length="293" mass="32151">MPPWNVFLGTWTLDLWALALILVAGGLYAWGLVRVSRAGVRWPAWRSAAFFLLGLGLYAFVNFGFLGTYSPQLRWAFSVRIAMMLFVVPAGLALGLPVSLARLAMRRGRLRALIAAASRRPMKLFANSAVAPVVGLVVLSMMLTPLAGISRLSPVLEGLLTIAIPLLGLLMVLPMVEEKTRVSTALIMLQFVFAFIELLADAAPGLVMRLSPNIFDGAAALSGTLPGWFPDALRDQQLGGDFLWFIAEIMDLPVMMLLFVRFSKSDKGERKILDELTDEQMDELNAAHLHQRG</sequence>
<dbReference type="Proteomes" id="UP000247832">
    <property type="component" value="Unassembled WGS sequence"/>
</dbReference>
<keyword evidence="4 6" id="KW-1133">Transmembrane helix</keyword>
<evidence type="ECO:0000256" key="6">
    <source>
        <dbReference type="SAM" id="Phobius"/>
    </source>
</evidence>
<dbReference type="AlphaFoldDB" id="A0A2V5LC56"/>
<evidence type="ECO:0000313" key="8">
    <source>
        <dbReference type="Proteomes" id="UP000247832"/>
    </source>
</evidence>
<comment type="subcellular location">
    <subcellularLocation>
        <location evidence="1">Cell membrane</location>
        <topology evidence="1">Multi-pass membrane protein</topology>
    </subcellularLocation>
</comment>
<gene>
    <name evidence="7" type="ORF">CVV68_02075</name>
</gene>
<keyword evidence="3 6" id="KW-0812">Transmembrane</keyword>
<organism evidence="7 8">
    <name type="scientific">Arthrobacter livingstonensis</name>
    <dbReference type="NCBI Taxonomy" id="670078"/>
    <lineage>
        <taxon>Bacteria</taxon>
        <taxon>Bacillati</taxon>
        <taxon>Actinomycetota</taxon>
        <taxon>Actinomycetes</taxon>
        <taxon>Micrococcales</taxon>
        <taxon>Micrococcaceae</taxon>
        <taxon>Arthrobacter</taxon>
    </lineage>
</organism>
<evidence type="ECO:0000256" key="1">
    <source>
        <dbReference type="ARBA" id="ARBA00004651"/>
    </source>
</evidence>
<accession>A0A2V5LC56</accession>